<protein>
    <recommendedName>
        <fullName evidence="3">F-box domain-containing protein</fullName>
    </recommendedName>
</protein>
<reference evidence="1" key="1">
    <citation type="submission" date="2023-03" db="EMBL/GenBank/DDBJ databases">
        <title>Massive genome expansion in bonnet fungi (Mycena s.s.) driven by repeated elements and novel gene families across ecological guilds.</title>
        <authorList>
            <consortium name="Lawrence Berkeley National Laboratory"/>
            <person name="Harder C.B."/>
            <person name="Miyauchi S."/>
            <person name="Viragh M."/>
            <person name="Kuo A."/>
            <person name="Thoen E."/>
            <person name="Andreopoulos B."/>
            <person name="Lu D."/>
            <person name="Skrede I."/>
            <person name="Drula E."/>
            <person name="Henrissat B."/>
            <person name="Morin E."/>
            <person name="Kohler A."/>
            <person name="Barry K."/>
            <person name="LaButti K."/>
            <person name="Morin E."/>
            <person name="Salamov A."/>
            <person name="Lipzen A."/>
            <person name="Mereny Z."/>
            <person name="Hegedus B."/>
            <person name="Baldrian P."/>
            <person name="Stursova M."/>
            <person name="Weitz H."/>
            <person name="Taylor A."/>
            <person name="Grigoriev I.V."/>
            <person name="Nagy L.G."/>
            <person name="Martin F."/>
            <person name="Kauserud H."/>
        </authorList>
    </citation>
    <scope>NUCLEOTIDE SEQUENCE</scope>
    <source>
        <strain evidence="1">CBHHK188m</strain>
    </source>
</reference>
<evidence type="ECO:0008006" key="3">
    <source>
        <dbReference type="Google" id="ProtNLM"/>
    </source>
</evidence>
<gene>
    <name evidence="1" type="ORF">DFH07DRAFT_938636</name>
</gene>
<keyword evidence="2" id="KW-1185">Reference proteome</keyword>
<organism evidence="1 2">
    <name type="scientific">Mycena maculata</name>
    <dbReference type="NCBI Taxonomy" id="230809"/>
    <lineage>
        <taxon>Eukaryota</taxon>
        <taxon>Fungi</taxon>
        <taxon>Dikarya</taxon>
        <taxon>Basidiomycota</taxon>
        <taxon>Agaricomycotina</taxon>
        <taxon>Agaricomycetes</taxon>
        <taxon>Agaricomycetidae</taxon>
        <taxon>Agaricales</taxon>
        <taxon>Marasmiineae</taxon>
        <taxon>Mycenaceae</taxon>
        <taxon>Mycena</taxon>
    </lineage>
</organism>
<dbReference type="AlphaFoldDB" id="A0AAD7JNE0"/>
<sequence length="482" mass="53554">MSAQVPISGILRALTPSPLLARFSDEIILEIFENLTDAELLSLAPISKHIHDLALLSYLGRYGITESDIANNTFPQLSTSGAFPALRVARFITGLTTLRLRFDPSRKLDGDVRALQNLMRRLRINSVDMDFLSRSTRRHARAVRQCDMVGMLFTLVSDYHSRPCVAISPIVVSIIRPQKPPLSAVLRVYSAMRAIGSKRYIRKWPAIEEEQFRQELTLFPIMRAVGVIPSISVQAFNPPHALGTLIVLRASGISALRFPPNLKLSAGEVTAIFENLTLPLLRGVEAAFSVVSRAPLHGFLCRHPTLERLRVSGPPKRGKSTAAPPALPCDALPRLEHILGSAQLNAWVLASENPFPQLTVVTLELHKGASTADAYRSTLRGVARRPAIDTVSLQIFAWLPWDGRHFHAGTAPEREVPYVVDLRITFKAGTGVRNLPAMVEWLRLFPGLREVSLFDDIEMKTVCTILRKEFPQITFTAYKMGK</sequence>
<accession>A0AAD7JNE0</accession>
<proteinExistence type="predicted"/>
<name>A0AAD7JNE0_9AGAR</name>
<dbReference type="EMBL" id="JARJLG010000031">
    <property type="protein sequence ID" value="KAJ7767043.1"/>
    <property type="molecule type" value="Genomic_DNA"/>
</dbReference>
<evidence type="ECO:0000313" key="2">
    <source>
        <dbReference type="Proteomes" id="UP001215280"/>
    </source>
</evidence>
<comment type="caution">
    <text evidence="1">The sequence shown here is derived from an EMBL/GenBank/DDBJ whole genome shotgun (WGS) entry which is preliminary data.</text>
</comment>
<evidence type="ECO:0000313" key="1">
    <source>
        <dbReference type="EMBL" id="KAJ7767043.1"/>
    </source>
</evidence>
<dbReference type="CDD" id="cd09917">
    <property type="entry name" value="F-box_SF"/>
    <property type="match status" value="1"/>
</dbReference>
<dbReference type="Proteomes" id="UP001215280">
    <property type="component" value="Unassembled WGS sequence"/>
</dbReference>